<name>A0A9P6LZP2_9FUNG</name>
<dbReference type="Proteomes" id="UP000749646">
    <property type="component" value="Unassembled WGS sequence"/>
</dbReference>
<evidence type="ECO:0000313" key="1">
    <source>
        <dbReference type="EMBL" id="KAF9957478.1"/>
    </source>
</evidence>
<gene>
    <name evidence="1" type="ORF">BGZ65_002041</name>
</gene>
<organism evidence="1 2">
    <name type="scientific">Modicella reniformis</name>
    <dbReference type="NCBI Taxonomy" id="1440133"/>
    <lineage>
        <taxon>Eukaryota</taxon>
        <taxon>Fungi</taxon>
        <taxon>Fungi incertae sedis</taxon>
        <taxon>Mucoromycota</taxon>
        <taxon>Mortierellomycotina</taxon>
        <taxon>Mortierellomycetes</taxon>
        <taxon>Mortierellales</taxon>
        <taxon>Mortierellaceae</taxon>
        <taxon>Modicella</taxon>
    </lineage>
</organism>
<dbReference type="EMBL" id="JAAAHW010006619">
    <property type="protein sequence ID" value="KAF9957478.1"/>
    <property type="molecule type" value="Genomic_DNA"/>
</dbReference>
<sequence length="94" mass="11011">MLYAKKNQVSRLLKQRAKLKAVLPDEVAEVYRVWVANNAILKDNRGEEPEWTSNWAQKFIKSWNLKYHKMKGEAVSVSWDEIKEQVHIKDGADL</sequence>
<protein>
    <submittedName>
        <fullName evidence="1">Uncharacterized protein</fullName>
    </submittedName>
</protein>
<dbReference type="OrthoDB" id="2447222at2759"/>
<proteinExistence type="predicted"/>
<reference evidence="1" key="1">
    <citation type="journal article" date="2020" name="Fungal Divers.">
        <title>Resolving the Mortierellaceae phylogeny through synthesis of multi-gene phylogenetics and phylogenomics.</title>
        <authorList>
            <person name="Vandepol N."/>
            <person name="Liber J."/>
            <person name="Desiro A."/>
            <person name="Na H."/>
            <person name="Kennedy M."/>
            <person name="Barry K."/>
            <person name="Grigoriev I.V."/>
            <person name="Miller A.N."/>
            <person name="O'Donnell K."/>
            <person name="Stajich J.E."/>
            <person name="Bonito G."/>
        </authorList>
    </citation>
    <scope>NUCLEOTIDE SEQUENCE</scope>
    <source>
        <strain evidence="1">MES-2147</strain>
    </source>
</reference>
<comment type="caution">
    <text evidence="1">The sequence shown here is derived from an EMBL/GenBank/DDBJ whole genome shotgun (WGS) entry which is preliminary data.</text>
</comment>
<accession>A0A9P6LZP2</accession>
<dbReference type="AlphaFoldDB" id="A0A9P6LZP2"/>
<evidence type="ECO:0000313" key="2">
    <source>
        <dbReference type="Proteomes" id="UP000749646"/>
    </source>
</evidence>
<keyword evidence="2" id="KW-1185">Reference proteome</keyword>